<organism evidence="2 3">
    <name type="scientific">Eumeta variegata</name>
    <name type="common">Bagworm moth</name>
    <name type="synonym">Eumeta japonica</name>
    <dbReference type="NCBI Taxonomy" id="151549"/>
    <lineage>
        <taxon>Eukaryota</taxon>
        <taxon>Metazoa</taxon>
        <taxon>Ecdysozoa</taxon>
        <taxon>Arthropoda</taxon>
        <taxon>Hexapoda</taxon>
        <taxon>Insecta</taxon>
        <taxon>Pterygota</taxon>
        <taxon>Neoptera</taxon>
        <taxon>Endopterygota</taxon>
        <taxon>Lepidoptera</taxon>
        <taxon>Glossata</taxon>
        <taxon>Ditrysia</taxon>
        <taxon>Tineoidea</taxon>
        <taxon>Psychidae</taxon>
        <taxon>Oiketicinae</taxon>
        <taxon>Eumeta</taxon>
    </lineage>
</organism>
<dbReference type="Proteomes" id="UP000299102">
    <property type="component" value="Unassembled WGS sequence"/>
</dbReference>
<name>A0A4C1XS64_EUMVA</name>
<evidence type="ECO:0000313" key="2">
    <source>
        <dbReference type="EMBL" id="GBP65029.1"/>
    </source>
</evidence>
<keyword evidence="3" id="KW-1185">Reference proteome</keyword>
<feature type="compositionally biased region" description="Polar residues" evidence="1">
    <location>
        <begin position="42"/>
        <end position="53"/>
    </location>
</feature>
<gene>
    <name evidence="2" type="ORF">EVAR_43136_1</name>
</gene>
<evidence type="ECO:0000313" key="3">
    <source>
        <dbReference type="Proteomes" id="UP000299102"/>
    </source>
</evidence>
<dbReference type="EMBL" id="BGZK01000917">
    <property type="protein sequence ID" value="GBP65029.1"/>
    <property type="molecule type" value="Genomic_DNA"/>
</dbReference>
<dbReference type="AlphaFoldDB" id="A0A4C1XS64"/>
<reference evidence="2 3" key="1">
    <citation type="journal article" date="2019" name="Commun. Biol.">
        <title>The bagworm genome reveals a unique fibroin gene that provides high tensile strength.</title>
        <authorList>
            <person name="Kono N."/>
            <person name="Nakamura H."/>
            <person name="Ohtoshi R."/>
            <person name="Tomita M."/>
            <person name="Numata K."/>
            <person name="Arakawa K."/>
        </authorList>
    </citation>
    <scope>NUCLEOTIDE SEQUENCE [LARGE SCALE GENOMIC DNA]</scope>
</reference>
<comment type="caution">
    <text evidence="2">The sequence shown here is derived from an EMBL/GenBank/DDBJ whole genome shotgun (WGS) entry which is preliminary data.</text>
</comment>
<feature type="region of interest" description="Disordered" evidence="1">
    <location>
        <begin position="36"/>
        <end position="55"/>
    </location>
</feature>
<accession>A0A4C1XS64</accession>
<protein>
    <submittedName>
        <fullName evidence="2">Uncharacterized protein</fullName>
    </submittedName>
</protein>
<proteinExistence type="predicted"/>
<evidence type="ECO:0000256" key="1">
    <source>
        <dbReference type="SAM" id="MobiDB-lite"/>
    </source>
</evidence>
<sequence>MAGIGSLLQGTAIKLRFIYRRGEGVYRVEVAGGRGPRREQLSLPSNPVMNSGPGSLDLSGVAEGAGGGRTAIRRLTPPAPTRPARPRAAVVTQARIDPTRVSIRPDRGPLGRLLRVFLVSGRSLSSFVTKQWPAAAGARRVCRLRPPSCDVTALLPERVAMRAVIGYGFNLF</sequence>